<feature type="binding site" evidence="5">
    <location>
        <position position="111"/>
    </location>
    <ligand>
        <name>S-adenosyl-L-methionine</name>
        <dbReference type="ChEBI" id="CHEBI:59789"/>
    </ligand>
</feature>
<comment type="function">
    <text evidence="5">O-methyltransferase required for two non-consecutive steps during ubiquinone biosynthesis. Catalyzes the 2 O-methylation of 3,4-dihydroxy-5-(all-trans-polyprenyl)benzoic acid into 4-hydroxy-3-methoxy-5-(all-trans-polyprenyl)benzoic acid. Also catalyzes the last step of ubiquinone biosynthesis by mediating methylation of 3-demethylubiquinone into ubiquinone. Also able to mediate the methylation of 3-demethylubiquinol into ubiquinol.</text>
</comment>
<dbReference type="PANTHER" id="PTHR43464:SF19">
    <property type="entry name" value="UBIQUINONE BIOSYNTHESIS O-METHYLTRANSFERASE, MITOCHONDRIAL"/>
    <property type="match status" value="1"/>
</dbReference>
<dbReference type="InterPro" id="IPR010233">
    <property type="entry name" value="UbiG_MeTrfase"/>
</dbReference>
<comment type="subunit">
    <text evidence="5">Component of a multi-subunit COQ enzyme complex, composed of at least COQ3, COQ4, COQ5, COQ6, COQ7 and COQ9.</text>
</comment>
<feature type="binding site" evidence="5">
    <location>
        <position position="159"/>
    </location>
    <ligand>
        <name>S-adenosyl-L-methionine</name>
        <dbReference type="ChEBI" id="CHEBI:59789"/>
    </ligand>
</feature>
<protein>
    <recommendedName>
        <fullName evidence="5">Ubiquinone biosynthesis O-methyltransferase, mitochondrial</fullName>
    </recommendedName>
    <alternativeName>
        <fullName evidence="5">3-demethylubiquinol 3-O-methyltransferase</fullName>
        <ecNumber evidence="5">2.1.1.64</ecNumber>
    </alternativeName>
    <alternativeName>
        <fullName evidence="5">3-demethylubiquinone 3-O-methyltransferase</fullName>
        <ecNumber evidence="5">2.1.1.-</ecNumber>
    </alternativeName>
    <alternativeName>
        <fullName evidence="5">Polyprenyldihydroxybenzoate methyltransferase</fullName>
        <ecNumber evidence="5">2.1.1.114</ecNumber>
    </alternativeName>
</protein>
<keyword evidence="5" id="KW-0460">Magnesium</keyword>
<dbReference type="OrthoDB" id="3265906at2759"/>
<dbReference type="EC" id="2.1.1.114" evidence="5"/>
<dbReference type="Pfam" id="PF13489">
    <property type="entry name" value="Methyltransf_23"/>
    <property type="match status" value="1"/>
</dbReference>
<dbReference type="EC" id="2.1.1.-" evidence="5"/>
<evidence type="ECO:0000256" key="4">
    <source>
        <dbReference type="ARBA" id="ARBA00022691"/>
    </source>
</evidence>
<dbReference type="GO" id="GO:0120537">
    <property type="term" value="F:3-demethylubiquinone 3-O-methyltransferase activity"/>
    <property type="evidence" value="ECO:0007669"/>
    <property type="project" value="RHEA"/>
</dbReference>
<feature type="binding site" evidence="5">
    <location>
        <position position="212"/>
    </location>
    <ligand>
        <name>S-adenosyl-L-methionine</name>
        <dbReference type="ChEBI" id="CHEBI:59789"/>
    </ligand>
</feature>
<keyword evidence="2 5" id="KW-0808">Transferase</keyword>
<dbReference type="GO" id="GO:0010420">
    <property type="term" value="F:polyprenyldihydroxybenzoate methyltransferase activity"/>
    <property type="evidence" value="ECO:0007669"/>
    <property type="project" value="UniProtKB-UniRule"/>
</dbReference>
<keyword evidence="5" id="KW-0479">Metal-binding</keyword>
<dbReference type="SUPFAM" id="SSF53335">
    <property type="entry name" value="S-adenosyl-L-methionine-dependent methyltransferases"/>
    <property type="match status" value="1"/>
</dbReference>
<evidence type="ECO:0000256" key="5">
    <source>
        <dbReference type="HAMAP-Rule" id="MF_03190"/>
    </source>
</evidence>
<comment type="similarity">
    <text evidence="5">Belongs to the class I-like SAM-binding methyltransferase superfamily. UbiG/COQ3 family.</text>
</comment>
<comment type="catalytic activity">
    <reaction evidence="5">
        <text>a 3,4-dihydroxy-5-(all-trans-polyprenyl)benzoate + S-adenosyl-L-methionine = a 4-hydroxy-3-methoxy-5-(all-trans-polyprenyl)benzoate + S-adenosyl-L-homocysteine + H(+)</text>
        <dbReference type="Rhea" id="RHEA:44452"/>
        <dbReference type="Rhea" id="RHEA-COMP:10930"/>
        <dbReference type="Rhea" id="RHEA-COMP:10931"/>
        <dbReference type="ChEBI" id="CHEBI:15378"/>
        <dbReference type="ChEBI" id="CHEBI:57856"/>
        <dbReference type="ChEBI" id="CHEBI:59789"/>
        <dbReference type="ChEBI" id="CHEBI:64694"/>
        <dbReference type="ChEBI" id="CHEBI:84443"/>
        <dbReference type="EC" id="2.1.1.114"/>
    </reaction>
</comment>
<dbReference type="UniPathway" id="UPA00232"/>
<dbReference type="PANTHER" id="PTHR43464">
    <property type="entry name" value="METHYLTRANSFERASE"/>
    <property type="match status" value="1"/>
</dbReference>
<evidence type="ECO:0000256" key="3">
    <source>
        <dbReference type="ARBA" id="ARBA00022688"/>
    </source>
</evidence>
<comment type="subcellular location">
    <subcellularLocation>
        <location evidence="5">Mitochondrion inner membrane</location>
        <topology evidence="5">Peripheral membrane protein</topology>
        <orientation evidence="5">Matrix side</orientation>
    </subcellularLocation>
</comment>
<name>A0A4U0UGS7_9PEZI</name>
<keyword evidence="1 5" id="KW-0489">Methyltransferase</keyword>
<evidence type="ECO:0000313" key="7">
    <source>
        <dbReference type="EMBL" id="TKA34182.1"/>
    </source>
</evidence>
<dbReference type="InterPro" id="IPR029063">
    <property type="entry name" value="SAM-dependent_MTases_sf"/>
</dbReference>
<keyword evidence="3 5" id="KW-0831">Ubiquinone biosynthesis</keyword>
<dbReference type="GO" id="GO:0032259">
    <property type="term" value="P:methylation"/>
    <property type="evidence" value="ECO:0007669"/>
    <property type="project" value="UniProtKB-KW"/>
</dbReference>
<evidence type="ECO:0000256" key="6">
    <source>
        <dbReference type="SAM" id="MobiDB-lite"/>
    </source>
</evidence>
<dbReference type="AlphaFoldDB" id="A0A4U0UGS7"/>
<feature type="binding site" evidence="5">
    <location>
        <position position="217"/>
    </location>
    <ligand>
        <name>Mg(2+)</name>
        <dbReference type="ChEBI" id="CHEBI:18420"/>
    </ligand>
</feature>
<dbReference type="NCBIfam" id="TIGR01983">
    <property type="entry name" value="UbiG"/>
    <property type="match status" value="1"/>
</dbReference>
<dbReference type="HAMAP" id="MF_00472">
    <property type="entry name" value="UbiG"/>
    <property type="match status" value="1"/>
</dbReference>
<keyword evidence="5" id="KW-0472">Membrane</keyword>
<evidence type="ECO:0000256" key="1">
    <source>
        <dbReference type="ARBA" id="ARBA00022603"/>
    </source>
</evidence>
<comment type="catalytic activity">
    <reaction evidence="5">
        <text>a 3-demethylubiquinone + S-adenosyl-L-methionine = a ubiquinone + S-adenosyl-L-homocysteine</text>
        <dbReference type="Rhea" id="RHEA:81215"/>
        <dbReference type="Rhea" id="RHEA-COMP:9565"/>
        <dbReference type="Rhea" id="RHEA-COMP:19654"/>
        <dbReference type="ChEBI" id="CHEBI:16389"/>
        <dbReference type="ChEBI" id="CHEBI:57856"/>
        <dbReference type="ChEBI" id="CHEBI:59789"/>
        <dbReference type="ChEBI" id="CHEBI:231825"/>
    </reaction>
</comment>
<feature type="binding site" evidence="5">
    <location>
        <position position="213"/>
    </location>
    <ligand>
        <name>Mg(2+)</name>
        <dbReference type="ChEBI" id="CHEBI:18420"/>
    </ligand>
</feature>
<comment type="catalytic activity">
    <reaction evidence="5">
        <text>a 3-demethylubiquinol + S-adenosyl-L-methionine = a ubiquinol + S-adenosyl-L-homocysteine + H(+)</text>
        <dbReference type="Rhea" id="RHEA:44380"/>
        <dbReference type="Rhea" id="RHEA-COMP:9566"/>
        <dbReference type="Rhea" id="RHEA-COMP:10914"/>
        <dbReference type="ChEBI" id="CHEBI:15378"/>
        <dbReference type="ChEBI" id="CHEBI:17976"/>
        <dbReference type="ChEBI" id="CHEBI:57856"/>
        <dbReference type="ChEBI" id="CHEBI:59789"/>
        <dbReference type="ChEBI" id="CHEBI:84422"/>
        <dbReference type="EC" id="2.1.1.64"/>
    </reaction>
</comment>
<comment type="caution">
    <text evidence="7">The sequence shown here is derived from an EMBL/GenBank/DDBJ whole genome shotgun (WGS) entry which is preliminary data.</text>
</comment>
<sequence>MASTCPTTSRLLQLPAAVRRVALCQTLTPTVLRASPIATSFGRDSPATTITNTQGRRDYATAQANPPPTRPQTPSSSSVNETEVSHFSALASSWWDPHGSSRLLHLMNPLRHDFIRTCLAREAREPGEKLRYLDIGCGGGIFAESAARMRNSAGVVAVDPTPEVIAVAKQHARQDPTLMEPGNLQYINTAIENLDQHLPDAAARQFDIVTLFEVIEHIQHPAPFLRNCLDSLKPGGWLIGSTIARHPVSWFTTKFMAEDVLGLVPRGTHDWNQYIQPHELRDWARQQPELSTSDGPGWQMQGVIYVPGLGWKQVDGSETIGNYFFGVKKRGLASN</sequence>
<feature type="binding site" evidence="5">
    <location>
        <position position="216"/>
    </location>
    <ligand>
        <name>Mg(2+)</name>
        <dbReference type="ChEBI" id="CHEBI:18420"/>
    </ligand>
</feature>
<dbReference type="CDD" id="cd02440">
    <property type="entry name" value="AdoMet_MTases"/>
    <property type="match status" value="1"/>
</dbReference>
<reference evidence="7 8" key="1">
    <citation type="submission" date="2017-03" db="EMBL/GenBank/DDBJ databases">
        <title>Genomes of endolithic fungi from Antarctica.</title>
        <authorList>
            <person name="Coleine C."/>
            <person name="Masonjones S."/>
            <person name="Stajich J.E."/>
        </authorList>
    </citation>
    <scope>NUCLEOTIDE SEQUENCE [LARGE SCALE GENOMIC DNA]</scope>
    <source>
        <strain evidence="7 8">CCFEE 6315</strain>
    </source>
</reference>
<keyword evidence="5" id="KW-0496">Mitochondrion</keyword>
<feature type="region of interest" description="Disordered" evidence="6">
    <location>
        <begin position="42"/>
        <end position="82"/>
    </location>
</feature>
<dbReference type="EMBL" id="NAJL01000001">
    <property type="protein sequence ID" value="TKA34182.1"/>
    <property type="molecule type" value="Genomic_DNA"/>
</dbReference>
<comment type="pathway">
    <text evidence="5">Cofactor biosynthesis; ubiquinone biosynthesis.</text>
</comment>
<keyword evidence="4 5" id="KW-0949">S-adenosyl-L-methionine</keyword>
<evidence type="ECO:0000256" key="2">
    <source>
        <dbReference type="ARBA" id="ARBA00022679"/>
    </source>
</evidence>
<proteinExistence type="inferred from homology"/>
<comment type="cofactor">
    <cofactor evidence="5">
        <name>Mg(2+)</name>
        <dbReference type="ChEBI" id="CHEBI:18420"/>
    </cofactor>
</comment>
<dbReference type="Gene3D" id="3.40.50.150">
    <property type="entry name" value="Vaccinia Virus protein VP39"/>
    <property type="match status" value="1"/>
</dbReference>
<organism evidence="7 8">
    <name type="scientific">Salinomyces thailandicus</name>
    <dbReference type="NCBI Taxonomy" id="706561"/>
    <lineage>
        <taxon>Eukaryota</taxon>
        <taxon>Fungi</taxon>
        <taxon>Dikarya</taxon>
        <taxon>Ascomycota</taxon>
        <taxon>Pezizomycotina</taxon>
        <taxon>Dothideomycetes</taxon>
        <taxon>Dothideomycetidae</taxon>
        <taxon>Mycosphaerellales</taxon>
        <taxon>Teratosphaeriaceae</taxon>
        <taxon>Salinomyces</taxon>
    </lineage>
</organism>
<dbReference type="GO" id="GO:0061542">
    <property type="term" value="F:3-demethylubiquinol 3-O-methyltransferase activity"/>
    <property type="evidence" value="ECO:0007669"/>
    <property type="project" value="UniProtKB-UniRule"/>
</dbReference>
<gene>
    <name evidence="5" type="primary">COQ3</name>
    <name evidence="7" type="ORF">B0A50_00162</name>
</gene>
<dbReference type="GO" id="GO:0046872">
    <property type="term" value="F:metal ion binding"/>
    <property type="evidence" value="ECO:0007669"/>
    <property type="project" value="UniProtKB-KW"/>
</dbReference>
<keyword evidence="5" id="KW-0999">Mitochondrion inner membrane</keyword>
<dbReference type="GO" id="GO:0031314">
    <property type="term" value="C:extrinsic component of mitochondrial inner membrane"/>
    <property type="evidence" value="ECO:0007669"/>
    <property type="project" value="UniProtKB-UniRule"/>
</dbReference>
<keyword evidence="8" id="KW-1185">Reference proteome</keyword>
<accession>A0A4U0UGS7</accession>
<feature type="binding site" evidence="5">
    <location>
        <position position="136"/>
    </location>
    <ligand>
        <name>S-adenosyl-L-methionine</name>
        <dbReference type="ChEBI" id="CHEBI:59789"/>
    </ligand>
</feature>
<dbReference type="Proteomes" id="UP000308549">
    <property type="component" value="Unassembled WGS sequence"/>
</dbReference>
<evidence type="ECO:0000313" key="8">
    <source>
        <dbReference type="Proteomes" id="UP000308549"/>
    </source>
</evidence>
<dbReference type="EC" id="2.1.1.64" evidence="5"/>